<accession>A0AAN9AXS6</accession>
<dbReference type="PANTHER" id="PTHR13195:SF0">
    <property type="entry name" value="PSEUDOURIDYLATE SYNTHASE TRUB2, MITOCHONDRIAL"/>
    <property type="match status" value="1"/>
</dbReference>
<dbReference type="Proteomes" id="UP001374579">
    <property type="component" value="Unassembled WGS sequence"/>
</dbReference>
<dbReference type="SUPFAM" id="SSF55120">
    <property type="entry name" value="Pseudouridine synthase"/>
    <property type="match status" value="1"/>
</dbReference>
<dbReference type="InterPro" id="IPR020103">
    <property type="entry name" value="PsdUridine_synth_cat_dom_sf"/>
</dbReference>
<dbReference type="GO" id="GO:0009982">
    <property type="term" value="F:pseudouridine synthase activity"/>
    <property type="evidence" value="ECO:0007669"/>
    <property type="project" value="InterPro"/>
</dbReference>
<dbReference type="Gene3D" id="3.30.2350.10">
    <property type="entry name" value="Pseudouridine synthase"/>
    <property type="match status" value="1"/>
</dbReference>
<evidence type="ECO:0000256" key="1">
    <source>
        <dbReference type="ARBA" id="ARBA00008999"/>
    </source>
</evidence>
<evidence type="ECO:0000259" key="2">
    <source>
        <dbReference type="Pfam" id="PF01509"/>
    </source>
</evidence>
<sequence>MPRFEWAPAAFRRLNGLLCVYKPADVSVVPVLRKIQFNLAKELNALPCYKVESEMRKANPNTDFTAPMVLDTSVPVPAEDLMEHRLVLGQRYLPEDIKLSHIHSLSRFSSGVLLIGVGRGIRKVDLLSSSKFLRVYHVKGRFGMATSDFTPSGKIIERTSYRHIHPIKLDKVLASVQSSHLRNMFHYAGVDPHSQAAYELAAQGLVRPQDSHTPPMIYRVKCIDFQPPDFTLEIHAINEFCDYFMRMIHDIGLQLRSTAVCTGIRRLRYGHFDVSHALLRQQWNFEDILDNMKQNAAMLTPDKLAGEGIMEKIESQESTDDRKRIEDEIL</sequence>
<evidence type="ECO:0000313" key="3">
    <source>
        <dbReference type="EMBL" id="KAK7095037.1"/>
    </source>
</evidence>
<dbReference type="PANTHER" id="PTHR13195">
    <property type="entry name" value="PSEUDOURIDINE SYNTHASE-RELATED"/>
    <property type="match status" value="1"/>
</dbReference>
<comment type="similarity">
    <text evidence="1">Belongs to the pseudouridine synthase TruB family.</text>
</comment>
<gene>
    <name evidence="3" type="ORF">V1264_006498</name>
</gene>
<evidence type="ECO:0000313" key="4">
    <source>
        <dbReference type="Proteomes" id="UP001374579"/>
    </source>
</evidence>
<dbReference type="GO" id="GO:0001522">
    <property type="term" value="P:pseudouridine synthesis"/>
    <property type="evidence" value="ECO:0007669"/>
    <property type="project" value="InterPro"/>
</dbReference>
<name>A0AAN9AXS6_9CAEN</name>
<keyword evidence="4" id="KW-1185">Reference proteome</keyword>
<dbReference type="GO" id="GO:0006396">
    <property type="term" value="P:RNA processing"/>
    <property type="evidence" value="ECO:0007669"/>
    <property type="project" value="InterPro"/>
</dbReference>
<comment type="caution">
    <text evidence="3">The sequence shown here is derived from an EMBL/GenBank/DDBJ whole genome shotgun (WGS) entry which is preliminary data.</text>
</comment>
<dbReference type="EMBL" id="JBAMIC010000018">
    <property type="protein sequence ID" value="KAK7095037.1"/>
    <property type="molecule type" value="Genomic_DNA"/>
</dbReference>
<reference evidence="3 4" key="1">
    <citation type="submission" date="2024-02" db="EMBL/GenBank/DDBJ databases">
        <title>Chromosome-scale genome assembly of the rough periwinkle Littorina saxatilis.</title>
        <authorList>
            <person name="De Jode A."/>
            <person name="Faria R."/>
            <person name="Formenti G."/>
            <person name="Sims Y."/>
            <person name="Smith T.P."/>
            <person name="Tracey A."/>
            <person name="Wood J.M.D."/>
            <person name="Zagrodzka Z.B."/>
            <person name="Johannesson K."/>
            <person name="Butlin R.K."/>
            <person name="Leder E.H."/>
        </authorList>
    </citation>
    <scope>NUCLEOTIDE SEQUENCE [LARGE SCALE GENOMIC DNA]</scope>
    <source>
        <strain evidence="3">Snail1</strain>
        <tissue evidence="3">Muscle</tissue>
    </source>
</reference>
<protein>
    <recommendedName>
        <fullName evidence="2">Pseudouridine synthase II N-terminal domain-containing protein</fullName>
    </recommendedName>
</protein>
<dbReference type="InterPro" id="IPR002501">
    <property type="entry name" value="PsdUridine_synth_N"/>
</dbReference>
<dbReference type="Pfam" id="PF01509">
    <property type="entry name" value="TruB_N"/>
    <property type="match status" value="1"/>
</dbReference>
<proteinExistence type="inferred from homology"/>
<dbReference type="InterPro" id="IPR039048">
    <property type="entry name" value="Trub2"/>
</dbReference>
<organism evidence="3 4">
    <name type="scientific">Littorina saxatilis</name>
    <dbReference type="NCBI Taxonomy" id="31220"/>
    <lineage>
        <taxon>Eukaryota</taxon>
        <taxon>Metazoa</taxon>
        <taxon>Spiralia</taxon>
        <taxon>Lophotrochozoa</taxon>
        <taxon>Mollusca</taxon>
        <taxon>Gastropoda</taxon>
        <taxon>Caenogastropoda</taxon>
        <taxon>Littorinimorpha</taxon>
        <taxon>Littorinoidea</taxon>
        <taxon>Littorinidae</taxon>
        <taxon>Littorina</taxon>
    </lineage>
</organism>
<dbReference type="AlphaFoldDB" id="A0AAN9AXS6"/>
<dbReference type="GO" id="GO:0003723">
    <property type="term" value="F:RNA binding"/>
    <property type="evidence" value="ECO:0007669"/>
    <property type="project" value="InterPro"/>
</dbReference>
<feature type="domain" description="Pseudouridine synthase II N-terminal" evidence="2">
    <location>
        <begin position="98"/>
        <end position="236"/>
    </location>
</feature>